<dbReference type="Pfam" id="PF09678">
    <property type="entry name" value="Caa3_CtaG"/>
    <property type="match status" value="1"/>
</dbReference>
<keyword evidence="4 6" id="KW-1133">Transmembrane helix</keyword>
<dbReference type="OrthoDB" id="128422at2"/>
<dbReference type="InterPro" id="IPR019108">
    <property type="entry name" value="Caa3_assmbl_CtaG-rel"/>
</dbReference>
<dbReference type="AlphaFoldDB" id="A0A089HJY7"/>
<evidence type="ECO:0000313" key="8">
    <source>
        <dbReference type="Proteomes" id="UP000029409"/>
    </source>
</evidence>
<dbReference type="EMBL" id="CP009288">
    <property type="protein sequence ID" value="AIQ10990.1"/>
    <property type="molecule type" value="Genomic_DNA"/>
</dbReference>
<evidence type="ECO:0000256" key="5">
    <source>
        <dbReference type="ARBA" id="ARBA00023136"/>
    </source>
</evidence>
<sequence>MLGLNVFSLADVWSPLFLAAVLVAVSGYFVLIGPLAGRLGMTAPATIRQRIFFVAGMAALYLAQGGPVSLLGHLMFSFHMLSMALSYYVSVPLIMLGIPAEMWRAALRINPFRRLSFLAHPVTAAVLFNGLFSLYHIPAVHDYVMLHFAVHRLYYFILFAASALMWWTLIHPLPERDRWGGLAKVGFIFLNMVLLTPACGLIIFAGEPLYATYSDPSAWARAMGYCVSGGSAELLRSFGGPAFFEVMSPRVDQQVGGIGMKFIQEVIFASMLASVFYHWYKKENGQDGDEELPEFSGVKAAN</sequence>
<name>A0A089HJY7_PAEDU</name>
<feature type="transmembrane region" description="Helical" evidence="6">
    <location>
        <begin position="153"/>
        <end position="173"/>
    </location>
</feature>
<keyword evidence="8" id="KW-1185">Reference proteome</keyword>
<keyword evidence="5 6" id="KW-0472">Membrane</keyword>
<comment type="subcellular location">
    <subcellularLocation>
        <location evidence="1">Cell membrane</location>
        <topology evidence="1">Multi-pass membrane protein</topology>
    </subcellularLocation>
</comment>
<dbReference type="eggNOG" id="COG3336">
    <property type="taxonomic scope" value="Bacteria"/>
</dbReference>
<dbReference type="RefSeq" id="WP_042204917.1">
    <property type="nucleotide sequence ID" value="NZ_CP009288.1"/>
</dbReference>
<keyword evidence="3 6" id="KW-0812">Transmembrane</keyword>
<dbReference type="NCBIfam" id="TIGR02737">
    <property type="entry name" value="caa3_CtaG"/>
    <property type="match status" value="1"/>
</dbReference>
<feature type="transmembrane region" description="Helical" evidence="6">
    <location>
        <begin position="117"/>
        <end position="137"/>
    </location>
</feature>
<evidence type="ECO:0000256" key="3">
    <source>
        <dbReference type="ARBA" id="ARBA00022692"/>
    </source>
</evidence>
<feature type="transmembrane region" description="Helical" evidence="6">
    <location>
        <begin position="51"/>
        <end position="70"/>
    </location>
</feature>
<evidence type="ECO:0000256" key="4">
    <source>
        <dbReference type="ARBA" id="ARBA00022989"/>
    </source>
</evidence>
<proteinExistence type="predicted"/>
<dbReference type="STRING" id="44251.PDUR_02410"/>
<evidence type="ECO:0000256" key="2">
    <source>
        <dbReference type="ARBA" id="ARBA00022475"/>
    </source>
</evidence>
<feature type="transmembrane region" description="Helical" evidence="6">
    <location>
        <begin position="12"/>
        <end position="31"/>
    </location>
</feature>
<dbReference type="GO" id="GO:0005886">
    <property type="term" value="C:plasma membrane"/>
    <property type="evidence" value="ECO:0007669"/>
    <property type="project" value="UniProtKB-SubCell"/>
</dbReference>
<organism evidence="7 8">
    <name type="scientific">Paenibacillus durus</name>
    <name type="common">Paenibacillus azotofixans</name>
    <dbReference type="NCBI Taxonomy" id="44251"/>
    <lineage>
        <taxon>Bacteria</taxon>
        <taxon>Bacillati</taxon>
        <taxon>Bacillota</taxon>
        <taxon>Bacilli</taxon>
        <taxon>Bacillales</taxon>
        <taxon>Paenibacillaceae</taxon>
        <taxon>Paenibacillus</taxon>
    </lineage>
</organism>
<feature type="transmembrane region" description="Helical" evidence="6">
    <location>
        <begin position="185"/>
        <end position="206"/>
    </location>
</feature>
<dbReference type="InterPro" id="IPR014108">
    <property type="entry name" value="Caa3-assmbl_CtaG"/>
</dbReference>
<evidence type="ECO:0000256" key="1">
    <source>
        <dbReference type="ARBA" id="ARBA00004651"/>
    </source>
</evidence>
<feature type="transmembrane region" description="Helical" evidence="6">
    <location>
        <begin position="262"/>
        <end position="280"/>
    </location>
</feature>
<dbReference type="Proteomes" id="UP000029409">
    <property type="component" value="Chromosome"/>
</dbReference>
<evidence type="ECO:0000256" key="6">
    <source>
        <dbReference type="SAM" id="Phobius"/>
    </source>
</evidence>
<keyword evidence="2" id="KW-1003">Cell membrane</keyword>
<accession>A0A089HJY7</accession>
<dbReference type="KEGG" id="pdu:PDUR_02410"/>
<reference evidence="7 8" key="1">
    <citation type="submission" date="2014-08" db="EMBL/GenBank/DDBJ databases">
        <title>Comparative genomics of the Paenibacillus odorifer group.</title>
        <authorList>
            <person name="den Bakker H.C."/>
            <person name="Tsai Y.-C."/>
            <person name="Martin N."/>
            <person name="Korlach J."/>
            <person name="Wiedmann M."/>
        </authorList>
    </citation>
    <scope>NUCLEOTIDE SEQUENCE [LARGE SCALE GENOMIC DNA]</scope>
    <source>
        <strain evidence="7 8">DSM 1735</strain>
    </source>
</reference>
<evidence type="ECO:0000313" key="7">
    <source>
        <dbReference type="EMBL" id="AIQ10990.1"/>
    </source>
</evidence>
<gene>
    <name evidence="7" type="ORF">PDUR_02410</name>
</gene>
<protein>
    <submittedName>
        <fullName evidence="7">Cytochrome C oxidase assembly protein</fullName>
    </submittedName>
</protein>
<feature type="transmembrane region" description="Helical" evidence="6">
    <location>
        <begin position="76"/>
        <end position="96"/>
    </location>
</feature>